<feature type="transmembrane region" description="Helical" evidence="1">
    <location>
        <begin position="141"/>
        <end position="161"/>
    </location>
</feature>
<feature type="transmembrane region" description="Helical" evidence="1">
    <location>
        <begin position="237"/>
        <end position="255"/>
    </location>
</feature>
<organism evidence="2 3">
    <name type="scientific">Micromonospora craterilacus</name>
    <dbReference type="NCBI Taxonomy" id="1655439"/>
    <lineage>
        <taxon>Bacteria</taxon>
        <taxon>Bacillati</taxon>
        <taxon>Actinomycetota</taxon>
        <taxon>Actinomycetes</taxon>
        <taxon>Micromonosporales</taxon>
        <taxon>Micromonosporaceae</taxon>
        <taxon>Micromonospora</taxon>
    </lineage>
</organism>
<evidence type="ECO:0000313" key="3">
    <source>
        <dbReference type="Proteomes" id="UP000248924"/>
    </source>
</evidence>
<feature type="transmembrane region" description="Helical" evidence="1">
    <location>
        <begin position="91"/>
        <end position="113"/>
    </location>
</feature>
<dbReference type="EMBL" id="POTY01000025">
    <property type="protein sequence ID" value="PZG21813.1"/>
    <property type="molecule type" value="Genomic_DNA"/>
</dbReference>
<feature type="transmembrane region" description="Helical" evidence="1">
    <location>
        <begin position="199"/>
        <end position="216"/>
    </location>
</feature>
<gene>
    <name evidence="2" type="ORF">C1I95_06630</name>
</gene>
<dbReference type="Pfam" id="PF06197">
    <property type="entry name" value="DUF998"/>
    <property type="match status" value="1"/>
</dbReference>
<name>A0A2W2EHK3_9ACTN</name>
<dbReference type="AlphaFoldDB" id="A0A2W2EHK3"/>
<sequence length="299" mass="30367">MSTKINGRPILAGIVEPYRDWCSGRLRASILKVIRPTRVGADNHGCEGPIGRPGPELRTPVFAPDLRARCLTPVPVTRARRVSTYGAGMRVVPGWALASAVAAPILLVGGWTLGAARQPGGFDQITGTISALAAVGATDRWIMTLGLAGLGLCHCVTAAGLRPLAPAGRALLALGGMGTLAVAAFPLPSGDGGSVPHTLAAAVAFGALALWPALAPPRAKPTTGYAGPTAGYLRRRAPWVALAVGLLLPVAWFVVEMAAGGERVGLAERVAAGAEALAPLLVAAGLRRGAGPPPAGRRD</sequence>
<protein>
    <recommendedName>
        <fullName evidence="4">DUF998 domain-containing protein</fullName>
    </recommendedName>
</protein>
<evidence type="ECO:0000313" key="2">
    <source>
        <dbReference type="EMBL" id="PZG21813.1"/>
    </source>
</evidence>
<dbReference type="Proteomes" id="UP000248924">
    <property type="component" value="Unassembled WGS sequence"/>
</dbReference>
<evidence type="ECO:0008006" key="4">
    <source>
        <dbReference type="Google" id="ProtNLM"/>
    </source>
</evidence>
<keyword evidence="1" id="KW-1133">Transmembrane helix</keyword>
<keyword evidence="1" id="KW-0472">Membrane</keyword>
<accession>A0A2W2EHK3</accession>
<reference evidence="2 3" key="1">
    <citation type="submission" date="2018-01" db="EMBL/GenBank/DDBJ databases">
        <title>Draft genome sequence of Jishengella sp. NA12.</title>
        <authorList>
            <person name="Sahin N."/>
            <person name="Ay H."/>
            <person name="Saygin H."/>
        </authorList>
    </citation>
    <scope>NUCLEOTIDE SEQUENCE [LARGE SCALE GENOMIC DNA]</scope>
    <source>
        <strain evidence="2 3">NA12</strain>
    </source>
</reference>
<evidence type="ECO:0000256" key="1">
    <source>
        <dbReference type="SAM" id="Phobius"/>
    </source>
</evidence>
<keyword evidence="1" id="KW-0812">Transmembrane</keyword>
<proteinExistence type="predicted"/>
<dbReference type="InterPro" id="IPR009339">
    <property type="entry name" value="DUF998"/>
</dbReference>
<keyword evidence="3" id="KW-1185">Reference proteome</keyword>
<comment type="caution">
    <text evidence="2">The sequence shown here is derived from an EMBL/GenBank/DDBJ whole genome shotgun (WGS) entry which is preliminary data.</text>
</comment>
<feature type="transmembrane region" description="Helical" evidence="1">
    <location>
        <begin position="170"/>
        <end position="187"/>
    </location>
</feature>